<keyword evidence="3" id="KW-1185">Reference proteome</keyword>
<organism evidence="2 3">
    <name type="scientific">Streptomyces litchfieldiae</name>
    <dbReference type="NCBI Taxonomy" id="3075543"/>
    <lineage>
        <taxon>Bacteria</taxon>
        <taxon>Bacillati</taxon>
        <taxon>Actinomycetota</taxon>
        <taxon>Actinomycetes</taxon>
        <taxon>Kitasatosporales</taxon>
        <taxon>Streptomycetaceae</taxon>
        <taxon>Streptomyces</taxon>
    </lineage>
</organism>
<feature type="region of interest" description="Disordered" evidence="1">
    <location>
        <begin position="1"/>
        <end position="39"/>
    </location>
</feature>
<evidence type="ECO:0000313" key="3">
    <source>
        <dbReference type="Proteomes" id="UP001183246"/>
    </source>
</evidence>
<reference evidence="3" key="1">
    <citation type="submission" date="2023-07" db="EMBL/GenBank/DDBJ databases">
        <title>30 novel species of actinomycetes from the DSMZ collection.</title>
        <authorList>
            <person name="Nouioui I."/>
        </authorList>
    </citation>
    <scope>NUCLEOTIDE SEQUENCE [LARGE SCALE GENOMIC DNA]</scope>
    <source>
        <strain evidence="3">DSM 44938</strain>
    </source>
</reference>
<feature type="compositionally biased region" description="Polar residues" evidence="1">
    <location>
        <begin position="1"/>
        <end position="15"/>
    </location>
</feature>
<comment type="caution">
    <text evidence="2">The sequence shown here is derived from an EMBL/GenBank/DDBJ whole genome shotgun (WGS) entry which is preliminary data.</text>
</comment>
<dbReference type="Proteomes" id="UP001183246">
    <property type="component" value="Unassembled WGS sequence"/>
</dbReference>
<dbReference type="RefSeq" id="WP_311702596.1">
    <property type="nucleotide sequence ID" value="NZ_JAVREL010000001.1"/>
</dbReference>
<gene>
    <name evidence="2" type="ORF">RM590_02215</name>
</gene>
<sequence>MTSRPNSDRTTQSTPPEAGSPVAHDAADQPNEQTEAPMPFLTLVSDDGAGVCGLDGECH</sequence>
<proteinExistence type="predicted"/>
<protein>
    <submittedName>
        <fullName evidence="2">Uncharacterized protein</fullName>
    </submittedName>
</protein>
<name>A0ABU2MIP0_9ACTN</name>
<accession>A0ABU2MIP0</accession>
<evidence type="ECO:0000313" key="2">
    <source>
        <dbReference type="EMBL" id="MDT0341466.1"/>
    </source>
</evidence>
<evidence type="ECO:0000256" key="1">
    <source>
        <dbReference type="SAM" id="MobiDB-lite"/>
    </source>
</evidence>
<dbReference type="EMBL" id="JAVREL010000001">
    <property type="protein sequence ID" value="MDT0341466.1"/>
    <property type="molecule type" value="Genomic_DNA"/>
</dbReference>